<feature type="region of interest" description="Disordered" evidence="1">
    <location>
        <begin position="307"/>
        <end position="330"/>
    </location>
</feature>
<feature type="transmembrane region" description="Helical" evidence="2">
    <location>
        <begin position="673"/>
        <end position="695"/>
    </location>
</feature>
<feature type="region of interest" description="Disordered" evidence="1">
    <location>
        <begin position="700"/>
        <end position="726"/>
    </location>
</feature>
<proteinExistence type="predicted"/>
<dbReference type="InterPro" id="IPR046112">
    <property type="entry name" value="DUF6049"/>
</dbReference>
<evidence type="ECO:0000313" key="4">
    <source>
        <dbReference type="EMBL" id="MFD0780170.1"/>
    </source>
</evidence>
<evidence type="ECO:0000256" key="3">
    <source>
        <dbReference type="SAM" id="SignalP"/>
    </source>
</evidence>
<organism evidence="4 5">
    <name type="scientific">Microbacterium koreense</name>
    <dbReference type="NCBI Taxonomy" id="323761"/>
    <lineage>
        <taxon>Bacteria</taxon>
        <taxon>Bacillati</taxon>
        <taxon>Actinomycetota</taxon>
        <taxon>Actinomycetes</taxon>
        <taxon>Micrococcales</taxon>
        <taxon>Microbacteriaceae</taxon>
        <taxon>Microbacterium</taxon>
    </lineage>
</organism>
<feature type="signal peptide" evidence="3">
    <location>
        <begin position="1"/>
        <end position="31"/>
    </location>
</feature>
<dbReference type="Pfam" id="PF19516">
    <property type="entry name" value="DUF6049"/>
    <property type="match status" value="1"/>
</dbReference>
<evidence type="ECO:0000313" key="5">
    <source>
        <dbReference type="Proteomes" id="UP001597042"/>
    </source>
</evidence>
<protein>
    <submittedName>
        <fullName evidence="4">DUF6049 family protein</fullName>
    </submittedName>
</protein>
<accession>A0ABW2ZNU8</accession>
<keyword evidence="5" id="KW-1185">Reference proteome</keyword>
<evidence type="ECO:0000256" key="2">
    <source>
        <dbReference type="SAM" id="Phobius"/>
    </source>
</evidence>
<dbReference type="RefSeq" id="WP_378752963.1">
    <property type="nucleotide sequence ID" value="NZ_JBHSSV010000012.1"/>
</dbReference>
<keyword evidence="2" id="KW-1133">Transmembrane helix</keyword>
<keyword evidence="2" id="KW-0472">Membrane</keyword>
<reference evidence="5" key="1">
    <citation type="journal article" date="2019" name="Int. J. Syst. Evol. Microbiol.">
        <title>The Global Catalogue of Microorganisms (GCM) 10K type strain sequencing project: providing services to taxonomists for standard genome sequencing and annotation.</title>
        <authorList>
            <consortium name="The Broad Institute Genomics Platform"/>
            <consortium name="The Broad Institute Genome Sequencing Center for Infectious Disease"/>
            <person name="Wu L."/>
            <person name="Ma J."/>
        </authorList>
    </citation>
    <scope>NUCLEOTIDE SEQUENCE [LARGE SCALE GENOMIC DNA]</scope>
    <source>
        <strain evidence="5">CCUG 50754</strain>
    </source>
</reference>
<keyword evidence="3" id="KW-0732">Signal</keyword>
<feature type="chain" id="PRO_5046361173" evidence="3">
    <location>
        <begin position="32"/>
        <end position="726"/>
    </location>
</feature>
<evidence type="ECO:0000256" key="1">
    <source>
        <dbReference type="SAM" id="MobiDB-lite"/>
    </source>
</evidence>
<name>A0ABW2ZNU8_9MICO</name>
<sequence>MTVPSRRKRRPPRLLAAVVAAVGVWALTVTAPAASASADEDAAPSPTVASGSPVLTLSPIGNGILGDGEVLSVSVTLDNPSADAVAASGVSLALGETPISDRGALTSWLDSETDADDGGLVTVASATMSSVEAGSSETTGMTVAADAPELTTLDPGVYPLRAVWGSGDSALRSTSALIVPDTDEAVAVTVVVPITAAPRTSALLTADELAELTAEGGALDAQLLGVQGTNTVLAVDPAIPAAIRVLGVEAPASAIAWLESLEALPNPRFALQFGDADPAVQVEAGAPQPLAPTSFASLISEDSFVPAPAPSASATDAAATPAPESESTGVPTLDELLDVGATHEVWWPSSSSVTPSAVATLANISAHTDSEGMTLVPSTATVQGRDGATVAGLAATSDADLLVADAAISRLLSDAATPGEYATRGAPLTAATAHLALAATDDASLVVAFDRSTNRSNIALSAAVGAISQLPGATVQSLTALASTRPSPVDLADAEAPADRVAEASALFDDEAAVAGFATVLDDPALLTGEERAEVLQLLGVGWDAMPAEARAAVTAHREATEGTLASVRLLPTTSPINLLASGAGLPFTVRNDLPYEVNLVLYASPDDVRLNVRPATDIVATPLSNTRVEVPVEARLGNGEVAIDLQLRSPALIDIGPPQTVDVNVRAEWETVGLIVLAVLVGGLVVLGIIRTVLRSRARRHPDPANPTDTQDAPDPAKPTDEETP</sequence>
<gene>
    <name evidence="4" type="ORF">ACFQZV_02505</name>
</gene>
<comment type="caution">
    <text evidence="4">The sequence shown here is derived from an EMBL/GenBank/DDBJ whole genome shotgun (WGS) entry which is preliminary data.</text>
</comment>
<feature type="compositionally biased region" description="Low complexity" evidence="1">
    <location>
        <begin position="310"/>
        <end position="328"/>
    </location>
</feature>
<dbReference type="Proteomes" id="UP001597042">
    <property type="component" value="Unassembled WGS sequence"/>
</dbReference>
<dbReference type="EMBL" id="JBHTIM010000001">
    <property type="protein sequence ID" value="MFD0780170.1"/>
    <property type="molecule type" value="Genomic_DNA"/>
</dbReference>
<keyword evidence="2" id="KW-0812">Transmembrane</keyword>